<keyword evidence="6" id="KW-1185">Reference proteome</keyword>
<dbReference type="GO" id="GO:0032259">
    <property type="term" value="P:methylation"/>
    <property type="evidence" value="ECO:0007669"/>
    <property type="project" value="UniProtKB-KW"/>
</dbReference>
<dbReference type="InterPro" id="IPR036388">
    <property type="entry name" value="WH-like_DNA-bd_sf"/>
</dbReference>
<dbReference type="PROSITE" id="PS51683">
    <property type="entry name" value="SAM_OMT_II"/>
    <property type="match status" value="1"/>
</dbReference>
<dbReference type="Gene3D" id="3.40.50.150">
    <property type="entry name" value="Vaccinia Virus protein VP39"/>
    <property type="match status" value="1"/>
</dbReference>
<dbReference type="InterPro" id="IPR001077">
    <property type="entry name" value="COMT_C"/>
</dbReference>
<evidence type="ECO:0000313" key="6">
    <source>
        <dbReference type="Proteomes" id="UP000250235"/>
    </source>
</evidence>
<keyword evidence="3" id="KW-0949">S-adenosyl-L-methionine</keyword>
<dbReference type="OrthoDB" id="1606438at2759"/>
<accession>A0A2Z7A4E5</accession>
<evidence type="ECO:0000256" key="3">
    <source>
        <dbReference type="ARBA" id="ARBA00022691"/>
    </source>
</evidence>
<sequence length="130" mass="14349">MVLEGRALYENAQLHYADFASNPDANKIFNNAMECVSTLTMKQILKIYNGFDGLHSLVDVGGGNGATLDMIISKYTSIKGINLDLPTVIQTAPTYKGVEHVAGDMFAELPKADAIMLKVQYLYIWLITLF</sequence>
<evidence type="ECO:0000313" key="5">
    <source>
        <dbReference type="EMBL" id="KZV13825.1"/>
    </source>
</evidence>
<dbReference type="AlphaFoldDB" id="A0A2Z7A4E5"/>
<gene>
    <name evidence="5" type="ORF">F511_44994</name>
</gene>
<protein>
    <submittedName>
        <fullName evidence="5">Caffeic acid 3-O-methyltransferase-like</fullName>
    </submittedName>
</protein>
<name>A0A2Z7A4E5_9LAMI</name>
<dbReference type="PANTHER" id="PTHR11746">
    <property type="entry name" value="O-METHYLTRANSFERASE"/>
    <property type="match status" value="1"/>
</dbReference>
<dbReference type="SUPFAM" id="SSF53335">
    <property type="entry name" value="S-adenosyl-L-methionine-dependent methyltransferases"/>
    <property type="match status" value="1"/>
</dbReference>
<organism evidence="5 6">
    <name type="scientific">Dorcoceras hygrometricum</name>
    <dbReference type="NCBI Taxonomy" id="472368"/>
    <lineage>
        <taxon>Eukaryota</taxon>
        <taxon>Viridiplantae</taxon>
        <taxon>Streptophyta</taxon>
        <taxon>Embryophyta</taxon>
        <taxon>Tracheophyta</taxon>
        <taxon>Spermatophyta</taxon>
        <taxon>Magnoliopsida</taxon>
        <taxon>eudicotyledons</taxon>
        <taxon>Gunneridae</taxon>
        <taxon>Pentapetalae</taxon>
        <taxon>asterids</taxon>
        <taxon>lamiids</taxon>
        <taxon>Lamiales</taxon>
        <taxon>Gesneriaceae</taxon>
        <taxon>Didymocarpoideae</taxon>
        <taxon>Trichosporeae</taxon>
        <taxon>Loxocarpinae</taxon>
        <taxon>Dorcoceras</taxon>
    </lineage>
</organism>
<dbReference type="GO" id="GO:0008171">
    <property type="term" value="F:O-methyltransferase activity"/>
    <property type="evidence" value="ECO:0007669"/>
    <property type="project" value="InterPro"/>
</dbReference>
<evidence type="ECO:0000259" key="4">
    <source>
        <dbReference type="Pfam" id="PF00891"/>
    </source>
</evidence>
<reference evidence="5 6" key="1">
    <citation type="journal article" date="2015" name="Proc. Natl. Acad. Sci. U.S.A.">
        <title>The resurrection genome of Boea hygrometrica: A blueprint for survival of dehydration.</title>
        <authorList>
            <person name="Xiao L."/>
            <person name="Yang G."/>
            <person name="Zhang L."/>
            <person name="Yang X."/>
            <person name="Zhao S."/>
            <person name="Ji Z."/>
            <person name="Zhou Q."/>
            <person name="Hu M."/>
            <person name="Wang Y."/>
            <person name="Chen M."/>
            <person name="Xu Y."/>
            <person name="Jin H."/>
            <person name="Xiao X."/>
            <person name="Hu G."/>
            <person name="Bao F."/>
            <person name="Hu Y."/>
            <person name="Wan P."/>
            <person name="Li L."/>
            <person name="Deng X."/>
            <person name="Kuang T."/>
            <person name="Xiang C."/>
            <person name="Zhu J.K."/>
            <person name="Oliver M.J."/>
            <person name="He Y."/>
        </authorList>
    </citation>
    <scope>NUCLEOTIDE SEQUENCE [LARGE SCALE GENOMIC DNA]</scope>
    <source>
        <strain evidence="6">cv. XS01</strain>
    </source>
</reference>
<dbReference type="Proteomes" id="UP000250235">
    <property type="component" value="Unassembled WGS sequence"/>
</dbReference>
<keyword evidence="1 5" id="KW-0489">Methyltransferase</keyword>
<evidence type="ECO:0000256" key="2">
    <source>
        <dbReference type="ARBA" id="ARBA00022679"/>
    </source>
</evidence>
<evidence type="ECO:0000256" key="1">
    <source>
        <dbReference type="ARBA" id="ARBA00022603"/>
    </source>
</evidence>
<proteinExistence type="predicted"/>
<dbReference type="Pfam" id="PF00891">
    <property type="entry name" value="Methyltransf_2"/>
    <property type="match status" value="1"/>
</dbReference>
<keyword evidence="2 5" id="KW-0808">Transferase</keyword>
<dbReference type="Gene3D" id="1.10.10.10">
    <property type="entry name" value="Winged helix-like DNA-binding domain superfamily/Winged helix DNA-binding domain"/>
    <property type="match status" value="1"/>
</dbReference>
<dbReference type="InterPro" id="IPR016461">
    <property type="entry name" value="COMT-like"/>
</dbReference>
<dbReference type="EMBL" id="KV025290">
    <property type="protein sequence ID" value="KZV13825.1"/>
    <property type="molecule type" value="Genomic_DNA"/>
</dbReference>
<dbReference type="InterPro" id="IPR029063">
    <property type="entry name" value="SAM-dependent_MTases_sf"/>
</dbReference>
<feature type="domain" description="O-methyltransferase C-terminal" evidence="4">
    <location>
        <begin position="18"/>
        <end position="118"/>
    </location>
</feature>